<sequence>MRKLKSNIIPRLVILLCIMMTGASTYAQQQGMFTQYMFNGLAINPAYAGSHETLSLTALTRYQWVGFDGAPNTQSFSAHAPFKKDRIALGLQLYNDNIGVSQTFSTFVSAAYRINFEKSTLSLGLQLGFSSFKSDVTSLNPVYDFNDVALSQNVNEPFKPNMGSGAYYYYSDRFYVGFSMPMMFNQTINSFDIDDSNLSYKSGQAKRHMFLTGGYVFDLNTHFKLKPSVLLKYVAGAPVSVDINTNLLIDEVLWVGVSYRNGESVDFLLELQITSGLRFGYAYDYILNDINNVSNGSHELMLNYRIEFKKDNITSPRYF</sequence>
<dbReference type="InterPro" id="IPR019861">
    <property type="entry name" value="PorP/SprF_Bacteroidetes"/>
</dbReference>
<keyword evidence="1" id="KW-0732">Signal</keyword>
<evidence type="ECO:0000313" key="2">
    <source>
        <dbReference type="EMBL" id="UXP31767.1"/>
    </source>
</evidence>
<evidence type="ECO:0000313" key="3">
    <source>
        <dbReference type="Proteomes" id="UP001065174"/>
    </source>
</evidence>
<accession>A0ABY6CMR0</accession>
<dbReference type="NCBIfam" id="TIGR03519">
    <property type="entry name" value="T9SS_PorP_fam"/>
    <property type="match status" value="1"/>
</dbReference>
<protein>
    <submittedName>
        <fullName evidence="2">Type IX secretion system membrane protein PorP/SprF</fullName>
    </submittedName>
</protein>
<organism evidence="2 3">
    <name type="scientific">Reichenbachiella agarivorans</name>
    <dbReference type="NCBI Taxonomy" id="2979464"/>
    <lineage>
        <taxon>Bacteria</taxon>
        <taxon>Pseudomonadati</taxon>
        <taxon>Bacteroidota</taxon>
        <taxon>Cytophagia</taxon>
        <taxon>Cytophagales</taxon>
        <taxon>Reichenbachiellaceae</taxon>
        <taxon>Reichenbachiella</taxon>
    </lineage>
</organism>
<keyword evidence="3" id="KW-1185">Reference proteome</keyword>
<feature type="chain" id="PRO_5046329582" evidence="1">
    <location>
        <begin position="28"/>
        <end position="319"/>
    </location>
</feature>
<proteinExistence type="predicted"/>
<reference evidence="2" key="1">
    <citation type="submission" date="2022-09" db="EMBL/GenBank/DDBJ databases">
        <title>Comparative genomics and taxonomic characterization of three novel marine species of genus Reichenbachiella exhibiting antioxidant and polysaccharide degradation activities.</title>
        <authorList>
            <person name="Muhammad N."/>
            <person name="Lee Y.-J."/>
            <person name="Ko J."/>
            <person name="Kim S.-G."/>
        </authorList>
    </citation>
    <scope>NUCLEOTIDE SEQUENCE</scope>
    <source>
        <strain evidence="2">BKB1-1</strain>
    </source>
</reference>
<name>A0ABY6CMR0_9BACT</name>
<evidence type="ECO:0000256" key="1">
    <source>
        <dbReference type="SAM" id="SignalP"/>
    </source>
</evidence>
<gene>
    <name evidence="2" type="ORF">N6H18_15575</name>
</gene>
<dbReference type="RefSeq" id="WP_262309206.1">
    <property type="nucleotide sequence ID" value="NZ_CP106679.1"/>
</dbReference>
<dbReference type="Pfam" id="PF11751">
    <property type="entry name" value="PorP_SprF"/>
    <property type="match status" value="1"/>
</dbReference>
<dbReference type="EMBL" id="CP106679">
    <property type="protein sequence ID" value="UXP31767.1"/>
    <property type="molecule type" value="Genomic_DNA"/>
</dbReference>
<feature type="signal peptide" evidence="1">
    <location>
        <begin position="1"/>
        <end position="27"/>
    </location>
</feature>
<dbReference type="Proteomes" id="UP001065174">
    <property type="component" value="Chromosome"/>
</dbReference>